<accession>J8ZQB7</accession>
<gene>
    <name evidence="2" type="ORF">EDEG_03631</name>
</gene>
<feature type="region of interest" description="Disordered" evidence="1">
    <location>
        <begin position="1"/>
        <end position="27"/>
    </location>
</feature>
<proteinExistence type="predicted"/>
<dbReference type="AlphaFoldDB" id="J8ZQB7"/>
<dbReference type="VEuPathDB" id="MicrosporidiaDB:EDEG_03631"/>
<reference evidence="2 3" key="1">
    <citation type="submission" date="2011-08" db="EMBL/GenBank/DDBJ databases">
        <authorList>
            <person name="Liu Z.J."/>
            <person name="Shi F.L."/>
            <person name="Lu J.Q."/>
            <person name="Li M."/>
            <person name="Wang Z.L."/>
        </authorList>
    </citation>
    <scope>NUCLEOTIDE SEQUENCE [LARGE SCALE GENOMIC DNA]</scope>
    <source>
        <strain evidence="2 3">USNM 41457</strain>
    </source>
</reference>
<feature type="compositionally biased region" description="Basic residues" evidence="1">
    <location>
        <begin position="9"/>
        <end position="22"/>
    </location>
</feature>
<comment type="caution">
    <text evidence="2">The sequence shown here is derived from an EMBL/GenBank/DDBJ whole genome shotgun (WGS) entry which is preliminary data.</text>
</comment>
<name>J8ZQB7_EDHAE</name>
<dbReference type="EMBL" id="AFBI03000105">
    <property type="protein sequence ID" value="EJW01888.1"/>
    <property type="molecule type" value="Genomic_DNA"/>
</dbReference>
<protein>
    <submittedName>
        <fullName evidence="2">Uncharacterized protein</fullName>
    </submittedName>
</protein>
<evidence type="ECO:0000313" key="2">
    <source>
        <dbReference type="EMBL" id="EJW01888.1"/>
    </source>
</evidence>
<dbReference type="Proteomes" id="UP000003163">
    <property type="component" value="Unassembled WGS sequence"/>
</dbReference>
<dbReference type="HOGENOM" id="CLU_2196925_0_0_1"/>
<evidence type="ECO:0000256" key="1">
    <source>
        <dbReference type="SAM" id="MobiDB-lite"/>
    </source>
</evidence>
<evidence type="ECO:0000313" key="3">
    <source>
        <dbReference type="Proteomes" id="UP000003163"/>
    </source>
</evidence>
<keyword evidence="3" id="KW-1185">Reference proteome</keyword>
<organism evidence="2 3">
    <name type="scientific">Edhazardia aedis (strain USNM 41457)</name>
    <name type="common">Microsporidian parasite</name>
    <dbReference type="NCBI Taxonomy" id="1003232"/>
    <lineage>
        <taxon>Eukaryota</taxon>
        <taxon>Fungi</taxon>
        <taxon>Fungi incertae sedis</taxon>
        <taxon>Microsporidia</taxon>
        <taxon>Edhazardia</taxon>
    </lineage>
</organism>
<sequence length="108" mass="12572">MMKSENASVRKKRKRSRARRKKTIPDISKMTLCPKLPNDKIYIENTSVDKGKTKEAVKDKIIASRCELNKKMKVISKIDVVEEELKTYVRSKRTLEIAKFLTQMSLMP</sequence>
<reference evidence="3" key="2">
    <citation type="submission" date="2015-07" db="EMBL/GenBank/DDBJ databases">
        <title>Contrasting host-pathogen interactions and genome evolution in two generalist and specialist microsporidian pathogens of mosquitoes.</title>
        <authorList>
            <consortium name="The Broad Institute Genomics Platform"/>
            <consortium name="The Broad Institute Genome Sequencing Center for Infectious Disease"/>
            <person name="Cuomo C.A."/>
            <person name="Sanscrainte N.D."/>
            <person name="Goldberg J.M."/>
            <person name="Heiman D."/>
            <person name="Young S."/>
            <person name="Zeng Q."/>
            <person name="Becnel J.J."/>
            <person name="Birren B.W."/>
        </authorList>
    </citation>
    <scope>NUCLEOTIDE SEQUENCE [LARGE SCALE GENOMIC DNA]</scope>
    <source>
        <strain evidence="3">USNM 41457</strain>
    </source>
</reference>
<dbReference type="InParanoid" id="J8ZQB7"/>